<accession>A0ABT6W5Y7</accession>
<gene>
    <name evidence="5" type="ORF">POF43_024240</name>
</gene>
<feature type="domain" description="DNA methylase N-4/N-6" evidence="4">
    <location>
        <begin position="172"/>
        <end position="248"/>
    </location>
</feature>
<evidence type="ECO:0000313" key="6">
    <source>
        <dbReference type="Proteomes" id="UP001156398"/>
    </source>
</evidence>
<dbReference type="RefSeq" id="WP_271322962.1">
    <property type="nucleotide sequence ID" value="NZ_JAAGKO020000040.1"/>
</dbReference>
<protein>
    <recommendedName>
        <fullName evidence="3">Methyltransferase</fullName>
        <ecNumber evidence="3">2.1.1.-</ecNumber>
    </recommendedName>
</protein>
<dbReference type="EC" id="2.1.1.-" evidence="3"/>
<comment type="similarity">
    <text evidence="3">Belongs to the N(4)/N(6)-methyltransferase family.</text>
</comment>
<evidence type="ECO:0000256" key="2">
    <source>
        <dbReference type="ARBA" id="ARBA00022679"/>
    </source>
</evidence>
<evidence type="ECO:0000256" key="3">
    <source>
        <dbReference type="RuleBase" id="RU362026"/>
    </source>
</evidence>
<organism evidence="5 6">
    <name type="scientific">Streptantibioticus silvisoli</name>
    <dbReference type="NCBI Taxonomy" id="2705255"/>
    <lineage>
        <taxon>Bacteria</taxon>
        <taxon>Bacillati</taxon>
        <taxon>Actinomycetota</taxon>
        <taxon>Actinomycetes</taxon>
        <taxon>Kitasatosporales</taxon>
        <taxon>Streptomycetaceae</taxon>
        <taxon>Streptantibioticus</taxon>
    </lineage>
</organism>
<comment type="caution">
    <text evidence="5">The sequence shown here is derived from an EMBL/GenBank/DDBJ whole genome shotgun (WGS) entry which is preliminary data.</text>
</comment>
<dbReference type="Gene3D" id="3.40.50.150">
    <property type="entry name" value="Vaccinia Virus protein VP39"/>
    <property type="match status" value="1"/>
</dbReference>
<keyword evidence="1 5" id="KW-0489">Methyltransferase</keyword>
<name>A0ABT6W5Y7_9ACTN</name>
<dbReference type="GO" id="GO:0008168">
    <property type="term" value="F:methyltransferase activity"/>
    <property type="evidence" value="ECO:0007669"/>
    <property type="project" value="UniProtKB-KW"/>
</dbReference>
<dbReference type="Proteomes" id="UP001156398">
    <property type="component" value="Unassembled WGS sequence"/>
</dbReference>
<dbReference type="GO" id="GO:0032259">
    <property type="term" value="P:methylation"/>
    <property type="evidence" value="ECO:0007669"/>
    <property type="project" value="UniProtKB-KW"/>
</dbReference>
<dbReference type="InterPro" id="IPR029063">
    <property type="entry name" value="SAM-dependent_MTases_sf"/>
</dbReference>
<keyword evidence="6" id="KW-1185">Reference proteome</keyword>
<reference evidence="5 6" key="1">
    <citation type="submission" date="2023-05" db="EMBL/GenBank/DDBJ databases">
        <title>Streptantibioticus silvisoli sp. nov., acidotolerant actinomycetes 1 from pine litter.</title>
        <authorList>
            <person name="Swiecimska M."/>
            <person name="Golinska P."/>
            <person name="Sangal V."/>
            <person name="Wachnowicz B."/>
            <person name="Goodfellow M."/>
        </authorList>
    </citation>
    <scope>NUCLEOTIDE SEQUENCE [LARGE SCALE GENOMIC DNA]</scope>
    <source>
        <strain evidence="5 6">SL54</strain>
    </source>
</reference>
<evidence type="ECO:0000259" key="4">
    <source>
        <dbReference type="Pfam" id="PF01555"/>
    </source>
</evidence>
<sequence length="263" mass="28126">MTTAEPLDLTLTPPPGGEILHQSDRATVVWGDCRDPAVIAACPRGYGLLLTDPPYGVRFNSGRSGTFSEITGDDGSVDWPTALGLWADRLAEGRHVYAFGYAADVLAAPLRLGGTAPLMWDKRLTGMGNLAQNWGPAHEPIAFGVHTRSAAGRARGDGRLAARLRHGSVLRHQRPNSRGASRHSNEKPIPLLMELIESSTRRADAEQPGDLVVDPCAGSGSTAVAAVLLGRRAHVVEIDRHYAEVAVERVRAAEKLARQIEAA</sequence>
<dbReference type="PRINTS" id="PR00508">
    <property type="entry name" value="S21N4MTFRASE"/>
</dbReference>
<dbReference type="InterPro" id="IPR001091">
    <property type="entry name" value="RM_Methyltransferase"/>
</dbReference>
<dbReference type="SUPFAM" id="SSF53335">
    <property type="entry name" value="S-adenosyl-L-methionine-dependent methyltransferases"/>
    <property type="match status" value="1"/>
</dbReference>
<proteinExistence type="inferred from homology"/>
<dbReference type="InterPro" id="IPR002941">
    <property type="entry name" value="DNA_methylase_N4/N6"/>
</dbReference>
<evidence type="ECO:0000256" key="1">
    <source>
        <dbReference type="ARBA" id="ARBA00022603"/>
    </source>
</evidence>
<evidence type="ECO:0000313" key="5">
    <source>
        <dbReference type="EMBL" id="MDI5965800.1"/>
    </source>
</evidence>
<dbReference type="Pfam" id="PF01555">
    <property type="entry name" value="N6_N4_Mtase"/>
    <property type="match status" value="1"/>
</dbReference>
<keyword evidence="2" id="KW-0808">Transferase</keyword>
<dbReference type="EMBL" id="JAAGKO020000040">
    <property type="protein sequence ID" value="MDI5965800.1"/>
    <property type="molecule type" value="Genomic_DNA"/>
</dbReference>